<dbReference type="Gene3D" id="3.30.420.40">
    <property type="match status" value="2"/>
</dbReference>
<dbReference type="Pfam" id="PF11104">
    <property type="entry name" value="PilM_2"/>
    <property type="match status" value="1"/>
</dbReference>
<dbReference type="InterPro" id="IPR003646">
    <property type="entry name" value="SH3-like_bac-type"/>
</dbReference>
<dbReference type="EMBL" id="LBWS01000007">
    <property type="protein sequence ID" value="KKR15193.1"/>
    <property type="molecule type" value="Genomic_DNA"/>
</dbReference>
<protein>
    <recommendedName>
        <fullName evidence="2">SH3b domain-containing protein</fullName>
    </recommendedName>
</protein>
<sequence length="717" mass="80056">MIGLGKKAVGLNISDTTIELVALVKHGIQPKIVSLARTALIPGLVEEGRIKDAKKLAVLISQLAAKAQPQPISLHKINFTLPESRVYCHVFNIEAYDHDDKIDDLVWQEAVKNIPLPEDEIVFSYKIIHVFKRKATVLLVATNRQVLSDWQEFFKTSLKIEVEEFDVETLANFRGLFTKRPLRPVCLVDIGASSTNIGIFDKRGLRYVHTSDWAGDKLTSRLAKVLNTTKEDAEKKKIRYGMLTHNNEMHTVLARGVNAIFKEIMEAMRYYHQKTHKKIHQVILLGGSSHLKGLTEYLQTNLNLPVSIGASPLLKDSVPLEYITAIGAAWRALDRKWEKTDPLLEFSFSQKAKEDRQKKKQAEEVAKSAKIAKKKGVQKDKNKPKVVDSSATLDLDLDADQAEMEGDDFELDEANAGQSVKKLRMQKILLIVIFILGIGGVFFAFNFRSQEKATKEAAIGVQEMAVLNKPQTLQVKAIIAGREDIHQDAYISGRVVNDIIQTDGSYEEALSHSQNNIQKAIAEGEKYWPEPLSGTEAKDNLKFPLTFVWMIYSEKEANMLLLAEVDKLNTKQADYSLINMEKKRIVPIADKPNHYYLEAEVSIMASELLPVGEGEEVATTETTDETALTDITTVAEADEAPTETSTTTTGTWVVISETGTGFLNVRQGPGTNYDLVGKVTPGDRLPFLEESNGWYQITLVDGQTGWIVATYAQKITE</sequence>
<evidence type="ECO:0000259" key="2">
    <source>
        <dbReference type="PROSITE" id="PS51781"/>
    </source>
</evidence>
<dbReference type="CDD" id="cd24049">
    <property type="entry name" value="ASKHA_NBD_PilM"/>
    <property type="match status" value="1"/>
</dbReference>
<dbReference type="PANTHER" id="PTHR32432">
    <property type="entry name" value="CELL DIVISION PROTEIN FTSA-RELATED"/>
    <property type="match status" value="1"/>
</dbReference>
<keyword evidence="1" id="KW-0472">Membrane</keyword>
<evidence type="ECO:0000256" key="1">
    <source>
        <dbReference type="SAM" id="Phobius"/>
    </source>
</evidence>
<dbReference type="AlphaFoldDB" id="A0A0G0NI80"/>
<dbReference type="InterPro" id="IPR050696">
    <property type="entry name" value="FtsA/MreB"/>
</dbReference>
<reference evidence="3 4" key="1">
    <citation type="journal article" date="2015" name="Nature">
        <title>rRNA introns, odd ribosomes, and small enigmatic genomes across a large radiation of phyla.</title>
        <authorList>
            <person name="Brown C.T."/>
            <person name="Hug L.A."/>
            <person name="Thomas B.C."/>
            <person name="Sharon I."/>
            <person name="Castelle C.J."/>
            <person name="Singh A."/>
            <person name="Wilkins M.J."/>
            <person name="Williams K.H."/>
            <person name="Banfield J.F."/>
        </authorList>
    </citation>
    <scope>NUCLEOTIDE SEQUENCE [LARGE SCALE GENOMIC DNA]</scope>
</reference>
<dbReference type="Pfam" id="PF08239">
    <property type="entry name" value="SH3_3"/>
    <property type="match status" value="1"/>
</dbReference>
<evidence type="ECO:0000313" key="4">
    <source>
        <dbReference type="Proteomes" id="UP000034048"/>
    </source>
</evidence>
<dbReference type="PANTHER" id="PTHR32432:SF3">
    <property type="entry name" value="ETHANOLAMINE UTILIZATION PROTEIN EUTJ"/>
    <property type="match status" value="1"/>
</dbReference>
<dbReference type="SMART" id="SM00287">
    <property type="entry name" value="SH3b"/>
    <property type="match status" value="1"/>
</dbReference>
<organism evidence="3 4">
    <name type="scientific">Candidatus Falkowbacteria bacterium GW2011_GWA2_39_24</name>
    <dbReference type="NCBI Taxonomy" id="1618634"/>
    <lineage>
        <taxon>Bacteria</taxon>
        <taxon>Candidatus Falkowiibacteriota</taxon>
    </lineage>
</organism>
<keyword evidence="1" id="KW-1133">Transmembrane helix</keyword>
<dbReference type="InterPro" id="IPR005883">
    <property type="entry name" value="PilM"/>
</dbReference>
<dbReference type="Gene3D" id="3.30.1490.300">
    <property type="match status" value="1"/>
</dbReference>
<keyword evidence="1" id="KW-0812">Transmembrane</keyword>
<gene>
    <name evidence="3" type="ORF">UT42_C0007G0009</name>
</gene>
<accession>A0A0G0NI80</accession>
<name>A0A0G0NI80_9BACT</name>
<dbReference type="PROSITE" id="PS51781">
    <property type="entry name" value="SH3B"/>
    <property type="match status" value="1"/>
</dbReference>
<dbReference type="Gene3D" id="2.30.30.40">
    <property type="entry name" value="SH3 Domains"/>
    <property type="match status" value="1"/>
</dbReference>
<dbReference type="Proteomes" id="UP000034048">
    <property type="component" value="Unassembled WGS sequence"/>
</dbReference>
<comment type="caution">
    <text evidence="3">The sequence shown here is derived from an EMBL/GenBank/DDBJ whole genome shotgun (WGS) entry which is preliminary data.</text>
</comment>
<feature type="transmembrane region" description="Helical" evidence="1">
    <location>
        <begin position="428"/>
        <end position="447"/>
    </location>
</feature>
<evidence type="ECO:0000313" key="3">
    <source>
        <dbReference type="EMBL" id="KKR15193.1"/>
    </source>
</evidence>
<feature type="domain" description="SH3b" evidence="2">
    <location>
        <begin position="649"/>
        <end position="716"/>
    </location>
</feature>
<dbReference type="SUPFAM" id="SSF53067">
    <property type="entry name" value="Actin-like ATPase domain"/>
    <property type="match status" value="1"/>
</dbReference>
<dbReference type="InterPro" id="IPR043129">
    <property type="entry name" value="ATPase_NBD"/>
</dbReference>
<proteinExistence type="predicted"/>